<reference evidence="15 16" key="1">
    <citation type="submission" date="2016-10" db="EMBL/GenBank/DDBJ databases">
        <authorList>
            <person name="de Groot N.N."/>
        </authorList>
    </citation>
    <scope>NUCLEOTIDE SEQUENCE [LARGE SCALE GENOMIC DNA]</scope>
    <source>
        <strain evidence="15 16">Nv1</strain>
    </source>
</reference>
<dbReference type="PANTHER" id="PTHR33445:SF2">
    <property type="entry name" value="ATP SYNTHASE SUBUNIT B', CHLOROPLASTIC"/>
    <property type="match status" value="1"/>
</dbReference>
<dbReference type="RefSeq" id="WP_090826950.1">
    <property type="nucleotide sequence ID" value="NZ_FOBH01000002.1"/>
</dbReference>
<dbReference type="STRING" id="1233.SAMN05216387_10236"/>
<evidence type="ECO:0000313" key="15">
    <source>
        <dbReference type="EMBL" id="SEK56626.1"/>
    </source>
</evidence>
<organism evidence="15 16">
    <name type="scientific">Nitrosovibrio tenuis</name>
    <dbReference type="NCBI Taxonomy" id="1233"/>
    <lineage>
        <taxon>Bacteria</taxon>
        <taxon>Pseudomonadati</taxon>
        <taxon>Pseudomonadota</taxon>
        <taxon>Betaproteobacteria</taxon>
        <taxon>Nitrosomonadales</taxon>
        <taxon>Nitrosomonadaceae</taxon>
        <taxon>Nitrosovibrio</taxon>
    </lineage>
</organism>
<evidence type="ECO:0000256" key="4">
    <source>
        <dbReference type="ARBA" id="ARBA00022692"/>
    </source>
</evidence>
<keyword evidence="6 13" id="KW-1133">Transmembrane helix</keyword>
<comment type="function">
    <text evidence="11">Component of the F(0) channel, it forms part of the peripheral stalk, linking F(1) to F(0). The b'-subunit is a diverged and duplicated form of b found in plants and photosynthetic bacteria.</text>
</comment>
<proteinExistence type="inferred from homology"/>
<keyword evidence="3 13" id="KW-0138">CF(0)</keyword>
<keyword evidence="16" id="KW-1185">Reference proteome</keyword>
<keyword evidence="8 13" id="KW-0472">Membrane</keyword>
<evidence type="ECO:0000256" key="13">
    <source>
        <dbReference type="HAMAP-Rule" id="MF_01398"/>
    </source>
</evidence>
<dbReference type="GO" id="GO:0046961">
    <property type="term" value="F:proton-transporting ATPase activity, rotational mechanism"/>
    <property type="evidence" value="ECO:0007669"/>
    <property type="project" value="TreeGrafter"/>
</dbReference>
<keyword evidence="4 13" id="KW-0812">Transmembrane</keyword>
<comment type="subcellular location">
    <subcellularLocation>
        <location evidence="13">Cell membrane</location>
        <topology evidence="13">Single-pass membrane protein</topology>
    </subcellularLocation>
    <subcellularLocation>
        <location evidence="12">Endomembrane system</location>
        <topology evidence="12">Single-pass membrane protein</topology>
    </subcellularLocation>
</comment>
<feature type="coiled-coil region" evidence="14">
    <location>
        <begin position="31"/>
        <end position="65"/>
    </location>
</feature>
<keyword evidence="2 13" id="KW-0813">Transport</keyword>
<evidence type="ECO:0000256" key="7">
    <source>
        <dbReference type="ARBA" id="ARBA00023065"/>
    </source>
</evidence>
<gene>
    <name evidence="13" type="primary">atpF</name>
    <name evidence="15" type="ORF">SAMN05216387_10236</name>
</gene>
<dbReference type="EMBL" id="FOBH01000002">
    <property type="protein sequence ID" value="SEK56626.1"/>
    <property type="molecule type" value="Genomic_DNA"/>
</dbReference>
<keyword evidence="14" id="KW-0175">Coiled coil</keyword>
<dbReference type="NCBIfam" id="TIGR03321">
    <property type="entry name" value="alt_F1F0_F0_B"/>
    <property type="match status" value="1"/>
</dbReference>
<dbReference type="OrthoDB" id="466272at2"/>
<comment type="subunit">
    <text evidence="13">F-type ATPases have 2 components, F(1) - the catalytic core - and F(0) - the membrane proton channel. F(1) has five subunits: alpha(3), beta(3), gamma(1), delta(1), epsilon(1). F(0) has three main subunits: a(1), b(2) and c(10-14). The alpha and beta chains form an alternating ring which encloses part of the gamma chain. F(1) is attached to F(0) by a central stalk formed by the gamma and epsilon chains, while a peripheral stalk is formed by the delta and b chains.</text>
</comment>
<evidence type="ECO:0000256" key="3">
    <source>
        <dbReference type="ARBA" id="ARBA00022547"/>
    </source>
</evidence>
<protein>
    <recommendedName>
        <fullName evidence="13">ATP synthase subunit b</fullName>
    </recommendedName>
    <alternativeName>
        <fullName evidence="13">ATP synthase F(0) sector subunit b</fullName>
    </alternativeName>
    <alternativeName>
        <fullName evidence="13">ATPase subunit I</fullName>
    </alternativeName>
    <alternativeName>
        <fullName evidence="13">F-type ATPase subunit b</fullName>
        <shortName evidence="13">F-ATPase subunit b</shortName>
    </alternativeName>
</protein>
<dbReference type="Pfam" id="PF00430">
    <property type="entry name" value="ATP-synt_B"/>
    <property type="match status" value="1"/>
</dbReference>
<dbReference type="CDD" id="cd06503">
    <property type="entry name" value="ATP-synt_Fo_b"/>
    <property type="match status" value="1"/>
</dbReference>
<keyword evidence="13" id="KW-1003">Cell membrane</keyword>
<dbReference type="PANTHER" id="PTHR33445">
    <property type="entry name" value="ATP SYNTHASE SUBUNIT B', CHLOROPLASTIC"/>
    <property type="match status" value="1"/>
</dbReference>
<evidence type="ECO:0000256" key="14">
    <source>
        <dbReference type="SAM" id="Coils"/>
    </source>
</evidence>
<evidence type="ECO:0000313" key="16">
    <source>
        <dbReference type="Proteomes" id="UP000198620"/>
    </source>
</evidence>
<name>A0A1H7I249_9PROT</name>
<evidence type="ECO:0000256" key="12">
    <source>
        <dbReference type="ARBA" id="ARBA00037847"/>
    </source>
</evidence>
<evidence type="ECO:0000256" key="6">
    <source>
        <dbReference type="ARBA" id="ARBA00022989"/>
    </source>
</evidence>
<dbReference type="InterPro" id="IPR050059">
    <property type="entry name" value="ATP_synthase_B_chain"/>
</dbReference>
<dbReference type="GO" id="GO:0012505">
    <property type="term" value="C:endomembrane system"/>
    <property type="evidence" value="ECO:0007669"/>
    <property type="project" value="UniProtKB-SubCell"/>
</dbReference>
<feature type="transmembrane region" description="Helical" evidence="13">
    <location>
        <begin position="6"/>
        <end position="22"/>
    </location>
</feature>
<evidence type="ECO:0000256" key="9">
    <source>
        <dbReference type="ARBA" id="ARBA00023310"/>
    </source>
</evidence>
<evidence type="ECO:0000256" key="10">
    <source>
        <dbReference type="ARBA" id="ARBA00025198"/>
    </source>
</evidence>
<keyword evidence="5 13" id="KW-0375">Hydrogen ion transport</keyword>
<keyword evidence="9 13" id="KW-0066">ATP synthesis</keyword>
<dbReference type="HAMAP" id="MF_01398">
    <property type="entry name" value="ATP_synth_b_bprime"/>
    <property type="match status" value="1"/>
</dbReference>
<evidence type="ECO:0000256" key="5">
    <source>
        <dbReference type="ARBA" id="ARBA00022781"/>
    </source>
</evidence>
<dbReference type="InterPro" id="IPR017707">
    <property type="entry name" value="Alt_ATP_synth_F0_bsu"/>
</dbReference>
<evidence type="ECO:0000256" key="11">
    <source>
        <dbReference type="ARBA" id="ARBA00025614"/>
    </source>
</evidence>
<evidence type="ECO:0000256" key="2">
    <source>
        <dbReference type="ARBA" id="ARBA00022448"/>
    </source>
</evidence>
<dbReference type="GO" id="GO:0046933">
    <property type="term" value="F:proton-transporting ATP synthase activity, rotational mechanism"/>
    <property type="evidence" value="ECO:0007669"/>
    <property type="project" value="UniProtKB-UniRule"/>
</dbReference>
<dbReference type="GO" id="GO:0005886">
    <property type="term" value="C:plasma membrane"/>
    <property type="evidence" value="ECO:0007669"/>
    <property type="project" value="UniProtKB-SubCell"/>
</dbReference>
<sequence length="286" mass="32398">MLIDWFTVIAQAVNFLILVWLLKRLLYQPILEALDARERRIAAELADANAKKMEAEKERHVFQQKNDEFDLQRAELLRKAVDEARAERGRLIAAARQDAQELRAKWERALKLEYHNLSQAIARQTCAEVFAIARRVLADLANTTLEAHMVEAFIKRLRKLGHEEKVQLTSAVRMPALVTSVAAGDEKLVPGIMVRSVFELSAAQQSMIESVLKEILGGEVPFEVPVRFAAKPDLISGIEVVMNGYKLAWHVADYLASMEKEIEEVLKTHFQPESESELKSQAEDKA</sequence>
<keyword evidence="7 13" id="KW-0406">Ion transport</keyword>
<accession>A0A1H7I249</accession>
<evidence type="ECO:0000256" key="1">
    <source>
        <dbReference type="ARBA" id="ARBA00005513"/>
    </source>
</evidence>
<comment type="similarity">
    <text evidence="1 13">Belongs to the ATPase B chain family.</text>
</comment>
<dbReference type="AlphaFoldDB" id="A0A1H7I249"/>
<dbReference type="GO" id="GO:0045259">
    <property type="term" value="C:proton-transporting ATP synthase complex"/>
    <property type="evidence" value="ECO:0007669"/>
    <property type="project" value="UniProtKB-KW"/>
</dbReference>
<dbReference type="Proteomes" id="UP000198620">
    <property type="component" value="Unassembled WGS sequence"/>
</dbReference>
<dbReference type="InterPro" id="IPR002146">
    <property type="entry name" value="ATP_synth_b/b'su_bac/chlpt"/>
</dbReference>
<comment type="function">
    <text evidence="10 13">F(1)F(0) ATP synthase produces ATP from ADP in the presence of a proton or sodium gradient. F-type ATPases consist of two structural domains, F(1) containing the extramembraneous catalytic core and F(0) containing the membrane proton channel, linked together by a central stalk and a peripheral stalk. During catalysis, ATP synthesis in the catalytic domain of F(1) is coupled via a rotary mechanism of the central stalk subunits to proton translocation.</text>
</comment>
<evidence type="ECO:0000256" key="8">
    <source>
        <dbReference type="ARBA" id="ARBA00023136"/>
    </source>
</evidence>